<dbReference type="OrthoDB" id="7862954at2"/>
<evidence type="ECO:0008006" key="3">
    <source>
        <dbReference type="Google" id="ProtNLM"/>
    </source>
</evidence>
<keyword evidence="2" id="KW-1185">Reference proteome</keyword>
<reference evidence="2" key="1">
    <citation type="submission" date="2016-11" db="EMBL/GenBank/DDBJ databases">
        <authorList>
            <person name="Varghese N."/>
            <person name="Submissions S."/>
        </authorList>
    </citation>
    <scope>NUCLEOTIDE SEQUENCE [LARGE SCALE GENOMIC DNA]</scope>
    <source>
        <strain evidence="2">DSM 28223</strain>
    </source>
</reference>
<name>A0A1M5VSI9_9RHOB</name>
<organism evidence="1 2">
    <name type="scientific">Cognatishimia maritima</name>
    <dbReference type="NCBI Taxonomy" id="870908"/>
    <lineage>
        <taxon>Bacteria</taxon>
        <taxon>Pseudomonadati</taxon>
        <taxon>Pseudomonadota</taxon>
        <taxon>Alphaproteobacteria</taxon>
        <taxon>Rhodobacterales</taxon>
        <taxon>Paracoccaceae</taxon>
        <taxon>Cognatishimia</taxon>
    </lineage>
</organism>
<protein>
    <recommendedName>
        <fullName evidence="3">Rod binding protein</fullName>
    </recommendedName>
</protein>
<sequence>MTDLPLISSLAQAKAQMAEQKAALSQDDVQAAKDFEAVFLQQFVDEMLKTVDMGTGDNDGQMWRTFMSEALSKSLVEQGGLGMTANVQQMMAAYKPE</sequence>
<dbReference type="STRING" id="870908.SAMN04488044_3243"/>
<dbReference type="AlphaFoldDB" id="A0A1M5VSI9"/>
<dbReference type="Proteomes" id="UP000184211">
    <property type="component" value="Unassembled WGS sequence"/>
</dbReference>
<evidence type="ECO:0000313" key="2">
    <source>
        <dbReference type="Proteomes" id="UP000184211"/>
    </source>
</evidence>
<accession>A0A1M5VSI9</accession>
<evidence type="ECO:0000313" key="1">
    <source>
        <dbReference type="EMBL" id="SHH78222.1"/>
    </source>
</evidence>
<dbReference type="EMBL" id="FQWM01000009">
    <property type="protein sequence ID" value="SHH78222.1"/>
    <property type="molecule type" value="Genomic_DNA"/>
</dbReference>
<gene>
    <name evidence="1" type="ORF">SAMN04488044_3243</name>
</gene>
<dbReference type="RefSeq" id="WP_072794075.1">
    <property type="nucleotide sequence ID" value="NZ_FQWM01000009.1"/>
</dbReference>
<proteinExistence type="predicted"/>